<feature type="domain" description="Ras-associating" evidence="1">
    <location>
        <begin position="1"/>
        <end position="71"/>
    </location>
</feature>
<sequence>MTARELIEYVVKKANIKDNADRLCVYEIVYNEQLERPVHHTDIVLAVTLSWVKWSQQYSRDNYLCVRTNTLQPVGGSAAR</sequence>
<keyword evidence="3" id="KW-1185">Reference proteome</keyword>
<evidence type="ECO:0000313" key="3">
    <source>
        <dbReference type="Proteomes" id="UP000759131"/>
    </source>
</evidence>
<accession>A0A7R9M1J6</accession>
<dbReference type="Pfam" id="PF21989">
    <property type="entry name" value="RA_2"/>
    <property type="match status" value="1"/>
</dbReference>
<dbReference type="AlphaFoldDB" id="A0A7R9M1J6"/>
<dbReference type="PROSITE" id="PS50200">
    <property type="entry name" value="RA"/>
    <property type="match status" value="1"/>
</dbReference>
<dbReference type="InterPro" id="IPR000159">
    <property type="entry name" value="RA_dom"/>
</dbReference>
<dbReference type="GO" id="GO:0005547">
    <property type="term" value="F:phosphatidylinositol-3,4,5-trisphosphate binding"/>
    <property type="evidence" value="ECO:0007669"/>
    <property type="project" value="TreeGrafter"/>
</dbReference>
<dbReference type="InterPro" id="IPR052227">
    <property type="entry name" value="Arf-Rho-GAP_ANK-PH_domain"/>
</dbReference>
<gene>
    <name evidence="2" type="ORF">OSB1V03_LOCUS23329</name>
</gene>
<name>A0A7R9M1J6_9ACAR</name>
<evidence type="ECO:0000259" key="1">
    <source>
        <dbReference type="PROSITE" id="PS50200"/>
    </source>
</evidence>
<dbReference type="Gene3D" id="3.10.20.90">
    <property type="entry name" value="Phosphatidylinositol 3-kinase Catalytic Subunit, Chain A, domain 1"/>
    <property type="match status" value="1"/>
</dbReference>
<dbReference type="GO" id="GO:0007165">
    <property type="term" value="P:signal transduction"/>
    <property type="evidence" value="ECO:0007669"/>
    <property type="project" value="InterPro"/>
</dbReference>
<dbReference type="EMBL" id="CAJPIZ010057305">
    <property type="protein sequence ID" value="CAG2123384.1"/>
    <property type="molecule type" value="Genomic_DNA"/>
</dbReference>
<protein>
    <recommendedName>
        <fullName evidence="1">Ras-associating domain-containing protein</fullName>
    </recommendedName>
</protein>
<dbReference type="OrthoDB" id="29546at2759"/>
<proteinExistence type="predicted"/>
<dbReference type="SUPFAM" id="SSF54236">
    <property type="entry name" value="Ubiquitin-like"/>
    <property type="match status" value="1"/>
</dbReference>
<dbReference type="Proteomes" id="UP000759131">
    <property type="component" value="Unassembled WGS sequence"/>
</dbReference>
<organism evidence="2">
    <name type="scientific">Medioppia subpectinata</name>
    <dbReference type="NCBI Taxonomy" id="1979941"/>
    <lineage>
        <taxon>Eukaryota</taxon>
        <taxon>Metazoa</taxon>
        <taxon>Ecdysozoa</taxon>
        <taxon>Arthropoda</taxon>
        <taxon>Chelicerata</taxon>
        <taxon>Arachnida</taxon>
        <taxon>Acari</taxon>
        <taxon>Acariformes</taxon>
        <taxon>Sarcoptiformes</taxon>
        <taxon>Oribatida</taxon>
        <taxon>Brachypylina</taxon>
        <taxon>Oppioidea</taxon>
        <taxon>Oppiidae</taxon>
        <taxon>Medioppia</taxon>
    </lineage>
</organism>
<dbReference type="InterPro" id="IPR029071">
    <property type="entry name" value="Ubiquitin-like_domsf"/>
</dbReference>
<reference evidence="2" key="1">
    <citation type="submission" date="2020-11" db="EMBL/GenBank/DDBJ databases">
        <authorList>
            <person name="Tran Van P."/>
        </authorList>
    </citation>
    <scope>NUCLEOTIDE SEQUENCE</scope>
</reference>
<dbReference type="EMBL" id="OC911880">
    <property type="protein sequence ID" value="CAD7651378.1"/>
    <property type="molecule type" value="Genomic_DNA"/>
</dbReference>
<dbReference type="PANTHER" id="PTHR45899:SF2">
    <property type="entry name" value="RHO GTPASE ACTIVATING PROTEIN AT 15B, ISOFORM C"/>
    <property type="match status" value="1"/>
</dbReference>
<dbReference type="GO" id="GO:0005737">
    <property type="term" value="C:cytoplasm"/>
    <property type="evidence" value="ECO:0007669"/>
    <property type="project" value="TreeGrafter"/>
</dbReference>
<feature type="non-terminal residue" evidence="2">
    <location>
        <position position="1"/>
    </location>
</feature>
<dbReference type="PANTHER" id="PTHR45899">
    <property type="entry name" value="RHO GTPASE ACTIVATING PROTEIN AT 15B, ISOFORM C"/>
    <property type="match status" value="1"/>
</dbReference>
<evidence type="ECO:0000313" key="2">
    <source>
        <dbReference type="EMBL" id="CAD7651378.1"/>
    </source>
</evidence>